<dbReference type="Pfam" id="PF02283">
    <property type="entry name" value="CobU"/>
    <property type="match status" value="1"/>
</dbReference>
<comment type="catalytic activity">
    <reaction evidence="3">
        <text>adenosylcob(III)inamide + GTP = adenosylcob(III)inamide phosphate + GDP + H(+)</text>
        <dbReference type="Rhea" id="RHEA:15765"/>
        <dbReference type="ChEBI" id="CHEBI:2480"/>
        <dbReference type="ChEBI" id="CHEBI:15378"/>
        <dbReference type="ChEBI" id="CHEBI:37565"/>
        <dbReference type="ChEBI" id="CHEBI:58189"/>
        <dbReference type="ChEBI" id="CHEBI:58502"/>
        <dbReference type="EC" id="2.7.1.156"/>
    </reaction>
</comment>
<evidence type="ECO:0000256" key="2">
    <source>
        <dbReference type="ARBA" id="ARBA00000711"/>
    </source>
</evidence>
<evidence type="ECO:0000256" key="13">
    <source>
        <dbReference type="ARBA" id="ARBA00023134"/>
    </source>
</evidence>
<dbReference type="EC" id="2.7.1.156" evidence="14"/>
<comment type="catalytic activity">
    <reaction evidence="2 14">
        <text>adenosylcob(III)inamide phosphate + GTP + H(+) = adenosylcob(III)inamide-GDP + diphosphate</text>
        <dbReference type="Rhea" id="RHEA:22712"/>
        <dbReference type="ChEBI" id="CHEBI:15378"/>
        <dbReference type="ChEBI" id="CHEBI:33019"/>
        <dbReference type="ChEBI" id="CHEBI:37565"/>
        <dbReference type="ChEBI" id="CHEBI:58502"/>
        <dbReference type="ChEBI" id="CHEBI:60487"/>
        <dbReference type="EC" id="2.7.7.62"/>
    </reaction>
</comment>
<feature type="binding site" evidence="16">
    <location>
        <begin position="32"/>
        <end position="34"/>
    </location>
    <ligand>
        <name>GTP</name>
        <dbReference type="ChEBI" id="CHEBI:37565"/>
    </ligand>
</feature>
<evidence type="ECO:0000256" key="1">
    <source>
        <dbReference type="ARBA" id="ARBA00000312"/>
    </source>
</evidence>
<comment type="catalytic activity">
    <reaction evidence="1 14">
        <text>adenosylcob(III)inamide + ATP = adenosylcob(III)inamide phosphate + ADP + H(+)</text>
        <dbReference type="Rhea" id="RHEA:15769"/>
        <dbReference type="ChEBI" id="CHEBI:2480"/>
        <dbReference type="ChEBI" id="CHEBI:15378"/>
        <dbReference type="ChEBI" id="CHEBI:30616"/>
        <dbReference type="ChEBI" id="CHEBI:58502"/>
        <dbReference type="ChEBI" id="CHEBI:456216"/>
        <dbReference type="EC" id="2.7.1.156"/>
    </reaction>
</comment>
<dbReference type="CDD" id="cd00544">
    <property type="entry name" value="CobU"/>
    <property type="match status" value="1"/>
</dbReference>
<dbReference type="NCBIfam" id="NF004469">
    <property type="entry name" value="PRK05800.1"/>
    <property type="match status" value="1"/>
</dbReference>
<keyword evidence="8 14" id="KW-0169">Cobalamin biosynthesis</keyword>
<keyword evidence="10 14" id="KW-0547">Nucleotide-binding</keyword>
<feature type="binding site" evidence="16">
    <location>
        <begin position="7"/>
        <end position="14"/>
    </location>
    <ligand>
        <name>GTP</name>
        <dbReference type="ChEBI" id="CHEBI:37565"/>
    </ligand>
</feature>
<evidence type="ECO:0000256" key="6">
    <source>
        <dbReference type="ARBA" id="ARBA00005159"/>
    </source>
</evidence>
<name>A0A2V1GVF1_9GAMM</name>
<dbReference type="UniPathway" id="UPA00148">
    <property type="reaction ID" value="UER00236"/>
</dbReference>
<evidence type="ECO:0000256" key="8">
    <source>
        <dbReference type="ARBA" id="ARBA00022573"/>
    </source>
</evidence>
<feature type="active site" description="GMP-histidine intermediate" evidence="15">
    <location>
        <position position="50"/>
    </location>
</feature>
<dbReference type="Proteomes" id="UP000244906">
    <property type="component" value="Unassembled WGS sequence"/>
</dbReference>
<evidence type="ECO:0000256" key="7">
    <source>
        <dbReference type="ARBA" id="ARBA00007490"/>
    </source>
</evidence>
<keyword evidence="9 14" id="KW-0808">Transferase</keyword>
<sequence length="200" mass="22246">MKQLFLGGARSGKSRMAEQAAIDSGLEVIYFATAECFNQDGEMAKRIERHRQQRPSQWQVIEEPIQLAEQLKNAAAENSCLLVDCLTLWLSNLLCKEDEALFQSEKQQLLALLEQDLPGHLILVSNEVGQGIIPMGELSRRYVDESGWLHQAVAARADKVIFSLAGLPQVLKDTSTITCCPTCGHQPATKNQLNKQELTK</sequence>
<dbReference type="PANTHER" id="PTHR34848">
    <property type="match status" value="1"/>
</dbReference>
<evidence type="ECO:0000256" key="9">
    <source>
        <dbReference type="ARBA" id="ARBA00022679"/>
    </source>
</evidence>
<comment type="pathway">
    <text evidence="5 14">Cofactor biosynthesis; adenosylcobalamin biosynthesis; adenosylcobalamin from cob(II)yrinate a,c-diamide: step 6/7.</text>
</comment>
<dbReference type="OrthoDB" id="9788370at2"/>
<protein>
    <recommendedName>
        <fullName evidence="14">Bifunctional adenosylcobalamin biosynthesis protein</fullName>
        <ecNumber evidence="14">2.7.1.156</ecNumber>
        <ecNumber evidence="14">2.7.7.62</ecNumber>
    </recommendedName>
</protein>
<comment type="similarity">
    <text evidence="7 14">Belongs to the CobU/CobP family.</text>
</comment>
<dbReference type="EMBL" id="QDDL01000002">
    <property type="protein sequence ID" value="PVZ70375.1"/>
    <property type="molecule type" value="Genomic_DNA"/>
</dbReference>
<evidence type="ECO:0000256" key="4">
    <source>
        <dbReference type="ARBA" id="ARBA00003889"/>
    </source>
</evidence>
<comment type="caution">
    <text evidence="17">The sequence shown here is derived from an EMBL/GenBank/DDBJ whole genome shotgun (WGS) entry which is preliminary data.</text>
</comment>
<keyword evidence="18" id="KW-1185">Reference proteome</keyword>
<dbReference type="PIRSF" id="PIRSF006135">
    <property type="entry name" value="CobU"/>
    <property type="match status" value="1"/>
</dbReference>
<gene>
    <name evidence="17" type="ORF">DC094_07210</name>
</gene>
<keyword evidence="11 14" id="KW-0418">Kinase</keyword>
<evidence type="ECO:0000256" key="11">
    <source>
        <dbReference type="ARBA" id="ARBA00022777"/>
    </source>
</evidence>
<dbReference type="Gene3D" id="3.40.50.300">
    <property type="entry name" value="P-loop containing nucleotide triphosphate hydrolases"/>
    <property type="match status" value="1"/>
</dbReference>
<evidence type="ECO:0000256" key="3">
    <source>
        <dbReference type="ARBA" id="ARBA00001522"/>
    </source>
</evidence>
<keyword evidence="13 14" id="KW-0342">GTP-binding</keyword>
<dbReference type="InterPro" id="IPR027417">
    <property type="entry name" value="P-loop_NTPase"/>
</dbReference>
<feature type="binding site" evidence="16">
    <location>
        <position position="84"/>
    </location>
    <ligand>
        <name>GTP</name>
        <dbReference type="ChEBI" id="CHEBI:37565"/>
    </ligand>
</feature>
<evidence type="ECO:0000256" key="15">
    <source>
        <dbReference type="PIRSR" id="PIRSR006135-1"/>
    </source>
</evidence>
<accession>A0A2V1GVF1</accession>
<proteinExistence type="inferred from homology"/>
<evidence type="ECO:0000256" key="16">
    <source>
        <dbReference type="PIRSR" id="PIRSR006135-2"/>
    </source>
</evidence>
<organism evidence="17 18">
    <name type="scientific">Pelagibaculum spongiae</name>
    <dbReference type="NCBI Taxonomy" id="2080658"/>
    <lineage>
        <taxon>Bacteria</taxon>
        <taxon>Pseudomonadati</taxon>
        <taxon>Pseudomonadota</taxon>
        <taxon>Gammaproteobacteria</taxon>
        <taxon>Oceanospirillales</taxon>
        <taxon>Pelagibaculum</taxon>
    </lineage>
</organism>
<dbReference type="PANTHER" id="PTHR34848:SF1">
    <property type="entry name" value="BIFUNCTIONAL ADENOSYLCOBALAMIN BIOSYNTHESIS PROTEIN COBU"/>
    <property type="match status" value="1"/>
</dbReference>
<reference evidence="17 18" key="1">
    <citation type="submission" date="2018-04" db="EMBL/GenBank/DDBJ databases">
        <title>Thalassorhabdus spongiae gen. nov., sp. nov., isolated from a marine sponge in South-West Iceland.</title>
        <authorList>
            <person name="Knobloch S."/>
            <person name="Daussin A."/>
            <person name="Johannsson R."/>
            <person name="Marteinsson V.T."/>
        </authorList>
    </citation>
    <scope>NUCLEOTIDE SEQUENCE [LARGE SCALE GENOMIC DNA]</scope>
    <source>
        <strain evidence="17 18">Hp12</strain>
    </source>
</reference>
<dbReference type="SUPFAM" id="SSF52540">
    <property type="entry name" value="P-loop containing nucleoside triphosphate hydrolases"/>
    <property type="match status" value="1"/>
</dbReference>
<dbReference type="RefSeq" id="WP_116686447.1">
    <property type="nucleotide sequence ID" value="NZ_CAWNYD010000002.1"/>
</dbReference>
<evidence type="ECO:0000313" key="17">
    <source>
        <dbReference type="EMBL" id="PVZ70375.1"/>
    </source>
</evidence>
<comment type="pathway">
    <text evidence="6 14">Cofactor biosynthesis; adenosylcobalamin biosynthesis; adenosylcobalamin from cob(II)yrinate a,c-diamide: step 5/7.</text>
</comment>
<dbReference type="GO" id="GO:0005524">
    <property type="term" value="F:ATP binding"/>
    <property type="evidence" value="ECO:0007669"/>
    <property type="project" value="UniProtKB-UniRule"/>
</dbReference>
<evidence type="ECO:0000256" key="10">
    <source>
        <dbReference type="ARBA" id="ARBA00022741"/>
    </source>
</evidence>
<feature type="binding site" evidence="16">
    <location>
        <position position="62"/>
    </location>
    <ligand>
        <name>GTP</name>
        <dbReference type="ChEBI" id="CHEBI:37565"/>
    </ligand>
</feature>
<dbReference type="InterPro" id="IPR003203">
    <property type="entry name" value="CobU/CobP"/>
</dbReference>
<dbReference type="GO" id="GO:0005525">
    <property type="term" value="F:GTP binding"/>
    <property type="evidence" value="ECO:0007669"/>
    <property type="project" value="UniProtKB-UniRule"/>
</dbReference>
<evidence type="ECO:0000256" key="5">
    <source>
        <dbReference type="ARBA" id="ARBA00004692"/>
    </source>
</evidence>
<feature type="binding site" evidence="16">
    <location>
        <begin position="51"/>
        <end position="54"/>
    </location>
    <ligand>
        <name>GTP</name>
        <dbReference type="ChEBI" id="CHEBI:37565"/>
    </ligand>
</feature>
<dbReference type="GO" id="GO:0008820">
    <property type="term" value="F:cobinamide phosphate guanylyltransferase activity"/>
    <property type="evidence" value="ECO:0007669"/>
    <property type="project" value="UniProtKB-UniRule"/>
</dbReference>
<evidence type="ECO:0000256" key="12">
    <source>
        <dbReference type="ARBA" id="ARBA00022840"/>
    </source>
</evidence>
<evidence type="ECO:0000313" key="18">
    <source>
        <dbReference type="Proteomes" id="UP000244906"/>
    </source>
</evidence>
<keyword evidence="17" id="KW-0548">Nucleotidyltransferase</keyword>
<dbReference type="GO" id="GO:0009236">
    <property type="term" value="P:cobalamin biosynthetic process"/>
    <property type="evidence" value="ECO:0007669"/>
    <property type="project" value="UniProtKB-UniRule"/>
</dbReference>
<evidence type="ECO:0000256" key="14">
    <source>
        <dbReference type="PIRNR" id="PIRNR006135"/>
    </source>
</evidence>
<comment type="function">
    <text evidence="4 14">Catalyzes ATP-dependent phosphorylation of adenosylcobinamide and addition of GMP to adenosylcobinamide phosphate.</text>
</comment>
<keyword evidence="12 14" id="KW-0067">ATP-binding</keyword>
<dbReference type="EC" id="2.7.7.62" evidence="14"/>
<dbReference type="GO" id="GO:0043752">
    <property type="term" value="F:adenosylcobinamide kinase activity"/>
    <property type="evidence" value="ECO:0007669"/>
    <property type="project" value="UniProtKB-EC"/>
</dbReference>
<dbReference type="AlphaFoldDB" id="A0A2V1GVF1"/>